<dbReference type="AlphaFoldDB" id="I4EG58"/>
<dbReference type="InterPro" id="IPR029058">
    <property type="entry name" value="AB_hydrolase_fold"/>
</dbReference>
<dbReference type="GO" id="GO:0016787">
    <property type="term" value="F:hydrolase activity"/>
    <property type="evidence" value="ECO:0007669"/>
    <property type="project" value="UniProtKB-KW"/>
</dbReference>
<evidence type="ECO:0000313" key="5">
    <source>
        <dbReference type="Proteomes" id="UP000004221"/>
    </source>
</evidence>
<evidence type="ECO:0000259" key="3">
    <source>
        <dbReference type="Pfam" id="PF02230"/>
    </source>
</evidence>
<feature type="domain" description="Phospholipase/carboxylesterase/thioesterase" evidence="3">
    <location>
        <begin position="39"/>
        <end position="226"/>
    </location>
</feature>
<accession>I4EG58</accession>
<evidence type="ECO:0000256" key="2">
    <source>
        <dbReference type="ARBA" id="ARBA00022801"/>
    </source>
</evidence>
<sequence length="244" mass="26283">MWRRFVLHLTLMMIGDNGSDHVNDRDLGFIYRYVAGRNNDAGPTLLLLHGTGGDENSLVGLGELLAPGGALLSPRGKVLENGMPRFFRRISEGVFDVEDLRFRTQELAGFVREAVSAYGIDPSTLIAVGYSNGANIATSLLLLEPGLLSAAVLFRPMVPFEPDLPPDLSGTSVYLGSGRSDPLVPPDNAARLAEILRGTGADVEHRWMDSGHRLSPEDVSEAGAWLSRIVPARNYGAPGDESSE</sequence>
<comment type="similarity">
    <text evidence="1">Belongs to the AB hydrolase superfamily. AB hydrolase 2 family.</text>
</comment>
<dbReference type="PANTHER" id="PTHR10655">
    <property type="entry name" value="LYSOPHOSPHOLIPASE-RELATED"/>
    <property type="match status" value="1"/>
</dbReference>
<dbReference type="InterPro" id="IPR050565">
    <property type="entry name" value="LYPA1-2/EST-like"/>
</dbReference>
<reference evidence="4 5" key="1">
    <citation type="journal article" date="2012" name="ISME J.">
        <title>Nitrification expanded: discovery, physiology and genomics of a nitrite-oxidizing bacterium from the phylum Chloroflexi.</title>
        <authorList>
            <person name="Sorokin D.Y."/>
            <person name="Lucker S."/>
            <person name="Vejmelkova D."/>
            <person name="Kostrikina N.A."/>
            <person name="Kleerebezem R."/>
            <person name="Rijpstra W.I."/>
            <person name="Damste J.S."/>
            <person name="Le Paslier D."/>
            <person name="Muyzer G."/>
            <person name="Wagner M."/>
            <person name="van Loosdrecht M.C."/>
            <person name="Daims H."/>
        </authorList>
    </citation>
    <scope>NUCLEOTIDE SEQUENCE [LARGE SCALE GENOMIC DNA]</scope>
    <source>
        <strain evidence="5">none</strain>
    </source>
</reference>
<gene>
    <name evidence="4" type="ORF">NITHO_2560004</name>
</gene>
<dbReference type="SUPFAM" id="SSF53474">
    <property type="entry name" value="alpha/beta-Hydrolases"/>
    <property type="match status" value="1"/>
</dbReference>
<keyword evidence="2" id="KW-0378">Hydrolase</keyword>
<keyword evidence="5" id="KW-1185">Reference proteome</keyword>
<dbReference type="Pfam" id="PF02230">
    <property type="entry name" value="Abhydrolase_2"/>
    <property type="match status" value="1"/>
</dbReference>
<protein>
    <submittedName>
        <fullName evidence="4">Putative phospholipase/carboxylesterase family protein</fullName>
    </submittedName>
</protein>
<dbReference type="Gene3D" id="3.40.50.1820">
    <property type="entry name" value="alpha/beta hydrolase"/>
    <property type="match status" value="1"/>
</dbReference>
<dbReference type="Proteomes" id="UP000004221">
    <property type="component" value="Unassembled WGS sequence"/>
</dbReference>
<dbReference type="PANTHER" id="PTHR10655:SF17">
    <property type="entry name" value="LYSOPHOSPHOLIPASE-LIKE PROTEIN 1"/>
    <property type="match status" value="1"/>
</dbReference>
<organism evidence="4 5">
    <name type="scientific">Nitrolancea hollandica Lb</name>
    <dbReference type="NCBI Taxonomy" id="1129897"/>
    <lineage>
        <taxon>Bacteria</taxon>
        <taxon>Pseudomonadati</taxon>
        <taxon>Thermomicrobiota</taxon>
        <taxon>Thermomicrobia</taxon>
        <taxon>Sphaerobacterales</taxon>
        <taxon>Sphaerobacterineae</taxon>
        <taxon>Sphaerobacteraceae</taxon>
        <taxon>Nitrolancea</taxon>
    </lineage>
</organism>
<dbReference type="EMBL" id="CAGS01000175">
    <property type="protein sequence ID" value="CCF83670.1"/>
    <property type="molecule type" value="Genomic_DNA"/>
</dbReference>
<dbReference type="InterPro" id="IPR003140">
    <property type="entry name" value="PLipase/COase/thioEstase"/>
</dbReference>
<evidence type="ECO:0000313" key="4">
    <source>
        <dbReference type="EMBL" id="CCF83670.1"/>
    </source>
</evidence>
<proteinExistence type="inferred from homology"/>
<evidence type="ECO:0000256" key="1">
    <source>
        <dbReference type="ARBA" id="ARBA00006499"/>
    </source>
</evidence>
<name>I4EG58_9BACT</name>
<comment type="caution">
    <text evidence="4">The sequence shown here is derived from an EMBL/GenBank/DDBJ whole genome shotgun (WGS) entry which is preliminary data.</text>
</comment>